<comment type="caution">
    <text evidence="1">The sequence shown here is derived from an EMBL/GenBank/DDBJ whole genome shotgun (WGS) entry which is preliminary data.</text>
</comment>
<proteinExistence type="predicted"/>
<evidence type="ECO:0000313" key="1">
    <source>
        <dbReference type="EMBL" id="MVN88515.1"/>
    </source>
</evidence>
<sequence length="178" mass="19552">MSLPLAYVPPLTRAHLRFLNVLPLAQASDVTDLQQLELSPSAQRTLRRFLTVPGIRTGLLFGTRQGDLLRVHAVTLGSPDTIAPFALQPAYVLGLADAFGHLDATLDWVGHWITVPEDQCPDQAARLAWFKRAEALHLVTRDCPLLLAGWVEGQLQLCALRAGDTRGDNCELVVLESR</sequence>
<gene>
    <name evidence="1" type="ORF">GO986_17380</name>
</gene>
<accession>A0A7C9I1B8</accession>
<reference evidence="1 2" key="1">
    <citation type="submission" date="2019-12" db="EMBL/GenBank/DDBJ databases">
        <title>Deinococcus sp. HMF7620 Genome sequencing and assembly.</title>
        <authorList>
            <person name="Kang H."/>
            <person name="Kim H."/>
            <person name="Joh K."/>
        </authorList>
    </citation>
    <scope>NUCLEOTIDE SEQUENCE [LARGE SCALE GENOMIC DNA]</scope>
    <source>
        <strain evidence="1 2">HMF7620</strain>
    </source>
</reference>
<name>A0A7C9I1B8_9DEIO</name>
<dbReference type="EMBL" id="WQLB01000029">
    <property type="protein sequence ID" value="MVN88515.1"/>
    <property type="molecule type" value="Genomic_DNA"/>
</dbReference>
<dbReference type="AlphaFoldDB" id="A0A7C9I1B8"/>
<keyword evidence="2" id="KW-1185">Reference proteome</keyword>
<dbReference type="Proteomes" id="UP000483286">
    <property type="component" value="Unassembled WGS sequence"/>
</dbReference>
<evidence type="ECO:0000313" key="2">
    <source>
        <dbReference type="Proteomes" id="UP000483286"/>
    </source>
</evidence>
<protein>
    <submittedName>
        <fullName evidence="1">Uncharacterized protein</fullName>
    </submittedName>
</protein>
<organism evidence="1 2">
    <name type="scientific">Deinococcus arboris</name>
    <dbReference type="NCBI Taxonomy" id="2682977"/>
    <lineage>
        <taxon>Bacteria</taxon>
        <taxon>Thermotogati</taxon>
        <taxon>Deinococcota</taxon>
        <taxon>Deinococci</taxon>
        <taxon>Deinococcales</taxon>
        <taxon>Deinococcaceae</taxon>
        <taxon>Deinococcus</taxon>
    </lineage>
</organism>
<dbReference type="RefSeq" id="WP_157460575.1">
    <property type="nucleotide sequence ID" value="NZ_WQLB01000029.1"/>
</dbReference>